<dbReference type="SMART" id="SM00595">
    <property type="entry name" value="MADF"/>
    <property type="match status" value="1"/>
</dbReference>
<dbReference type="GO" id="GO:0005634">
    <property type="term" value="C:nucleus"/>
    <property type="evidence" value="ECO:0007669"/>
    <property type="project" value="TreeGrafter"/>
</dbReference>
<dbReference type="PROSITE" id="PS51029">
    <property type="entry name" value="MADF"/>
    <property type="match status" value="1"/>
</dbReference>
<feature type="region of interest" description="Disordered" evidence="1">
    <location>
        <begin position="121"/>
        <end position="144"/>
    </location>
</feature>
<dbReference type="AlphaFoldDB" id="A0A6P7GZI3"/>
<feature type="domain" description="MADF" evidence="2">
    <location>
        <begin position="3"/>
        <end position="92"/>
    </location>
</feature>
<name>A0A6P7GZI3_DIAVI</name>
<feature type="compositionally biased region" description="Low complexity" evidence="1">
    <location>
        <begin position="125"/>
        <end position="142"/>
    </location>
</feature>
<dbReference type="InterPro" id="IPR006578">
    <property type="entry name" value="MADF-dom"/>
</dbReference>
<proteinExistence type="predicted"/>
<organism evidence="3">
    <name type="scientific">Diabrotica virgifera virgifera</name>
    <name type="common">western corn rootworm</name>
    <dbReference type="NCBI Taxonomy" id="50390"/>
    <lineage>
        <taxon>Eukaryota</taxon>
        <taxon>Metazoa</taxon>
        <taxon>Ecdysozoa</taxon>
        <taxon>Arthropoda</taxon>
        <taxon>Hexapoda</taxon>
        <taxon>Insecta</taxon>
        <taxon>Pterygota</taxon>
        <taxon>Neoptera</taxon>
        <taxon>Endopterygota</taxon>
        <taxon>Coleoptera</taxon>
        <taxon>Polyphaga</taxon>
        <taxon>Cucujiformia</taxon>
        <taxon>Chrysomeloidea</taxon>
        <taxon>Chrysomelidae</taxon>
        <taxon>Galerucinae</taxon>
        <taxon>Diabroticina</taxon>
        <taxon>Diabroticites</taxon>
        <taxon>Diabrotica</taxon>
    </lineage>
</organism>
<dbReference type="InterPro" id="IPR039353">
    <property type="entry name" value="TF_Adf1"/>
</dbReference>
<gene>
    <name evidence="3" type="primary">LOC114344940</name>
</gene>
<accession>A0A6P7GZI3</accession>
<sequence>MEKFIELVRQYPIIYNLSHEEYKNIRKKDKVWSKIGEEIGENSDELKKKWRNLRDTYAKYIRTSKTKTGQAVNSTKKWIWADQMEAFKPFLSFAKTTSNVSDVRIPEYTELTNVESFENEIGRAQSSSSQNTQSNNSGTSNTDIIQEHRTPISFRQKASFDAIDQLFLAHTFAIKTFSPRRQIETKMKIAQVIMEQELLQLDECSTNQSRSASADTYPNVSSVETYFTEINEENGFTNLTNKEDYVSSQSASLLDLSSASNYLHSSVT</sequence>
<protein>
    <submittedName>
        <fullName evidence="3">Uncharacterized protein LOC114344940</fullName>
    </submittedName>
</protein>
<dbReference type="RefSeq" id="XP_028151562.1">
    <property type="nucleotide sequence ID" value="XM_028295761.1"/>
</dbReference>
<evidence type="ECO:0000259" key="2">
    <source>
        <dbReference type="PROSITE" id="PS51029"/>
    </source>
</evidence>
<dbReference type="GO" id="GO:0005667">
    <property type="term" value="C:transcription regulator complex"/>
    <property type="evidence" value="ECO:0007669"/>
    <property type="project" value="TreeGrafter"/>
</dbReference>
<evidence type="ECO:0000256" key="1">
    <source>
        <dbReference type="SAM" id="MobiDB-lite"/>
    </source>
</evidence>
<dbReference type="InParanoid" id="A0A6P7GZI3"/>
<dbReference type="PANTHER" id="PTHR12243">
    <property type="entry name" value="MADF DOMAIN TRANSCRIPTION FACTOR"/>
    <property type="match status" value="1"/>
</dbReference>
<dbReference type="PANTHER" id="PTHR12243:SF67">
    <property type="entry name" value="COREPRESSOR OF PANGOLIN, ISOFORM A-RELATED"/>
    <property type="match status" value="1"/>
</dbReference>
<dbReference type="Pfam" id="PF10545">
    <property type="entry name" value="MADF_DNA_bdg"/>
    <property type="match status" value="1"/>
</dbReference>
<dbReference type="GO" id="GO:0006357">
    <property type="term" value="P:regulation of transcription by RNA polymerase II"/>
    <property type="evidence" value="ECO:0007669"/>
    <property type="project" value="TreeGrafter"/>
</dbReference>
<reference evidence="3" key="1">
    <citation type="submission" date="2025-08" db="UniProtKB">
        <authorList>
            <consortium name="RefSeq"/>
        </authorList>
    </citation>
    <scope>IDENTIFICATION</scope>
    <source>
        <tissue evidence="3">Whole insect</tissue>
    </source>
</reference>
<evidence type="ECO:0000313" key="3">
    <source>
        <dbReference type="RefSeq" id="XP_028151562.1"/>
    </source>
</evidence>